<accession>A0ABY9P816</accession>
<feature type="transmembrane region" description="Helical" evidence="2">
    <location>
        <begin position="562"/>
        <end position="583"/>
    </location>
</feature>
<sequence length="610" mass="67235">MSSLTTGSPIHIGSRATRLGPLIKSGGAGSVYLLGDDPRSVAKIYHARVDPPSYTDRIEAMLQLRPKLPDQYEDGKRYVQIAWPDATVRDAQGRFVGFAMPALDVDATSELEQILQERQARAAGLPVGLGHKVTLAANLASVLAALHAQHHYVVDLKPVNLRFYRASLYIALLDCDGFSIQGRGRRFHAPQYTPDYLAPEYQIRALDEAGEETQDRFALAVVIFQLLNFGIHPYSGRPAYDRVPTDVPGRIRERCYAYSQRGNPMMAPNPVSGHALMPRELRDLFDRAFGDDPSQRPSSSQWSECLRAYAQPSRGLIVICANNREHQHYAGQPCAACVRHDLLNVTARTAAARPRPAPHARAPRPQPQARGWWRTAAPAQPAATAPPRLRVARPQPPMQWNPYYAPPAGAERAGAVAQRLARAPGRTRARAGRAGRAAGVRLWREPGAAFLRIAAGGHAHAAGRLDEPDPVDLPRRRLHRAVLRVRDRDSAAAGAPVSWRRPNYRWQMRAPTRFPLVKSLVLAFFTVLVLAPATAWVMSLPMWAMDTLGYLLASSAQPRMRWFGAAMLLAGVPSLAAVGWRAWRDRDLDAGVMAGVATVAWLVLITMVLR</sequence>
<keyword evidence="2" id="KW-0472">Membrane</keyword>
<feature type="region of interest" description="Disordered" evidence="1">
    <location>
        <begin position="349"/>
        <end position="371"/>
    </location>
</feature>
<protein>
    <recommendedName>
        <fullName evidence="3">Protein kinase domain-containing protein</fullName>
    </recommendedName>
</protein>
<feature type="transmembrane region" description="Helical" evidence="2">
    <location>
        <begin position="516"/>
        <end position="542"/>
    </location>
</feature>
<evidence type="ECO:0000313" key="4">
    <source>
        <dbReference type="EMBL" id="WMT03059.1"/>
    </source>
</evidence>
<dbReference type="SUPFAM" id="SSF56112">
    <property type="entry name" value="Protein kinase-like (PK-like)"/>
    <property type="match status" value="1"/>
</dbReference>
<reference evidence="4 5" key="1">
    <citation type="submission" date="2023-08" db="EMBL/GenBank/DDBJ databases">
        <title>The whole genome sequence of Lysobacter yananisis.</title>
        <authorList>
            <person name="Sun H."/>
        </authorList>
    </citation>
    <scope>NUCLEOTIDE SEQUENCE [LARGE SCALE GENOMIC DNA]</scope>
    <source>
        <strain evidence="4 5">SNNU513</strain>
    </source>
</reference>
<evidence type="ECO:0000313" key="5">
    <source>
        <dbReference type="Proteomes" id="UP001229313"/>
    </source>
</evidence>
<name>A0ABY9P816_9GAMM</name>
<feature type="transmembrane region" description="Helical" evidence="2">
    <location>
        <begin position="590"/>
        <end position="609"/>
    </location>
</feature>
<keyword evidence="2" id="KW-0812">Transmembrane</keyword>
<dbReference type="EMBL" id="CP133568">
    <property type="protein sequence ID" value="WMT03059.1"/>
    <property type="molecule type" value="Genomic_DNA"/>
</dbReference>
<feature type="domain" description="Protein kinase" evidence="3">
    <location>
        <begin position="17"/>
        <end position="310"/>
    </location>
</feature>
<proteinExistence type="predicted"/>
<evidence type="ECO:0000256" key="2">
    <source>
        <dbReference type="SAM" id="Phobius"/>
    </source>
</evidence>
<organism evidence="4 5">
    <name type="scientific">Lysobacter yananisis</name>
    <dbReference type="NCBI Taxonomy" id="1003114"/>
    <lineage>
        <taxon>Bacteria</taxon>
        <taxon>Pseudomonadati</taxon>
        <taxon>Pseudomonadota</taxon>
        <taxon>Gammaproteobacteria</taxon>
        <taxon>Lysobacterales</taxon>
        <taxon>Lysobacteraceae</taxon>
        <taxon>Lysobacter</taxon>
    </lineage>
</organism>
<dbReference type="Gene3D" id="1.10.510.10">
    <property type="entry name" value="Transferase(Phosphotransferase) domain 1"/>
    <property type="match status" value="1"/>
</dbReference>
<gene>
    <name evidence="4" type="ORF">RDV84_24410</name>
</gene>
<dbReference type="InterPro" id="IPR011009">
    <property type="entry name" value="Kinase-like_dom_sf"/>
</dbReference>
<dbReference type="PROSITE" id="PS50011">
    <property type="entry name" value="PROTEIN_KINASE_DOM"/>
    <property type="match status" value="1"/>
</dbReference>
<dbReference type="Proteomes" id="UP001229313">
    <property type="component" value="Chromosome"/>
</dbReference>
<evidence type="ECO:0000259" key="3">
    <source>
        <dbReference type="PROSITE" id="PS50011"/>
    </source>
</evidence>
<dbReference type="SMART" id="SM00220">
    <property type="entry name" value="S_TKc"/>
    <property type="match status" value="1"/>
</dbReference>
<dbReference type="RefSeq" id="WP_309151922.1">
    <property type="nucleotide sequence ID" value="NZ_CP133568.1"/>
</dbReference>
<keyword evidence="2" id="KW-1133">Transmembrane helix</keyword>
<evidence type="ECO:0000256" key="1">
    <source>
        <dbReference type="SAM" id="MobiDB-lite"/>
    </source>
</evidence>
<dbReference type="InterPro" id="IPR000719">
    <property type="entry name" value="Prot_kinase_dom"/>
</dbReference>
<keyword evidence="5" id="KW-1185">Reference proteome</keyword>